<protein>
    <submittedName>
        <fullName evidence="1">Uncharacterized protein</fullName>
    </submittedName>
</protein>
<sequence>MKTLSKAHKRMSTHKILIGSVQSTDFFACHKINKKFIHQNVNIFNNFGIMTINKYFSTKQIQKTLRELDQGISSVISVSHMFANSEYIKNYSNIAFKKKDCIDGCWIRTRITAETIACANHTIYGTSQHNNIGACFTLSYHREFHSTFFKITNYLFILNYAKMLQPQALNVCKSLGDDTLEQLVITSEIAICVNCNIEMLSRWLICCY</sequence>
<reference evidence="1 2" key="1">
    <citation type="journal article" date="2013" name="Curr. Biol.">
        <title>The Genome of the Foraminiferan Reticulomyxa filosa.</title>
        <authorList>
            <person name="Glockner G."/>
            <person name="Hulsmann N."/>
            <person name="Schleicher M."/>
            <person name="Noegel A.A."/>
            <person name="Eichinger L."/>
            <person name="Gallinger C."/>
            <person name="Pawlowski J."/>
            <person name="Sierra R."/>
            <person name="Euteneuer U."/>
            <person name="Pillet L."/>
            <person name="Moustafa A."/>
            <person name="Platzer M."/>
            <person name="Groth M."/>
            <person name="Szafranski K."/>
            <person name="Schliwa M."/>
        </authorList>
    </citation>
    <scope>NUCLEOTIDE SEQUENCE [LARGE SCALE GENOMIC DNA]</scope>
</reference>
<gene>
    <name evidence="1" type="ORF">RFI_05381</name>
</gene>
<evidence type="ECO:0000313" key="2">
    <source>
        <dbReference type="Proteomes" id="UP000023152"/>
    </source>
</evidence>
<dbReference type="Proteomes" id="UP000023152">
    <property type="component" value="Unassembled WGS sequence"/>
</dbReference>
<keyword evidence="2" id="KW-1185">Reference proteome</keyword>
<evidence type="ECO:0000313" key="1">
    <source>
        <dbReference type="EMBL" id="ETO31736.1"/>
    </source>
</evidence>
<organism evidence="1 2">
    <name type="scientific">Reticulomyxa filosa</name>
    <dbReference type="NCBI Taxonomy" id="46433"/>
    <lineage>
        <taxon>Eukaryota</taxon>
        <taxon>Sar</taxon>
        <taxon>Rhizaria</taxon>
        <taxon>Retaria</taxon>
        <taxon>Foraminifera</taxon>
        <taxon>Monothalamids</taxon>
        <taxon>Reticulomyxidae</taxon>
        <taxon>Reticulomyxa</taxon>
    </lineage>
</organism>
<dbReference type="EMBL" id="ASPP01004738">
    <property type="protein sequence ID" value="ETO31736.1"/>
    <property type="molecule type" value="Genomic_DNA"/>
</dbReference>
<proteinExistence type="predicted"/>
<name>X6P0H8_RETFI</name>
<comment type="caution">
    <text evidence="1">The sequence shown here is derived from an EMBL/GenBank/DDBJ whole genome shotgun (WGS) entry which is preliminary data.</text>
</comment>
<dbReference type="AlphaFoldDB" id="X6P0H8"/>
<accession>X6P0H8</accession>